<accession>A0A059EC70</accession>
<evidence type="ECO:0000256" key="1">
    <source>
        <dbReference type="SAM" id="MobiDB-lite"/>
    </source>
</evidence>
<dbReference type="Gene3D" id="1.20.1050.10">
    <property type="match status" value="1"/>
</dbReference>
<comment type="caution">
    <text evidence="5">The sequence shown here is derived from an EMBL/GenBank/DDBJ whole genome shotgun (WGS) entry which is preliminary data.</text>
</comment>
<evidence type="ECO:0000313" key="7">
    <source>
        <dbReference type="Proteomes" id="UP000259173"/>
    </source>
</evidence>
<dbReference type="SFLD" id="SFLDG01150">
    <property type="entry name" value="Main.1:_Beta-like"/>
    <property type="match status" value="1"/>
</dbReference>
<evidence type="ECO:0000313" key="6">
    <source>
        <dbReference type="Proteomes" id="UP000024547"/>
    </source>
</evidence>
<proteinExistence type="predicted"/>
<dbReference type="RefSeq" id="WP_035547624.1">
    <property type="nucleotide sequence ID" value="NZ_AWFH01000001.1"/>
</dbReference>
<organism evidence="5 6">
    <name type="scientific">Hyphomonas atlantica</name>
    <dbReference type="NCBI Taxonomy" id="1280948"/>
    <lineage>
        <taxon>Bacteria</taxon>
        <taxon>Pseudomonadati</taxon>
        <taxon>Pseudomonadota</taxon>
        <taxon>Alphaproteobacteria</taxon>
        <taxon>Hyphomonadales</taxon>
        <taxon>Hyphomonadaceae</taxon>
        <taxon>Hyphomonas</taxon>
    </lineage>
</organism>
<evidence type="ECO:0000259" key="2">
    <source>
        <dbReference type="PROSITE" id="PS50404"/>
    </source>
</evidence>
<dbReference type="InterPro" id="IPR004045">
    <property type="entry name" value="Glutathione_S-Trfase_N"/>
</dbReference>
<dbReference type="PROSITE" id="PS50404">
    <property type="entry name" value="GST_NTER"/>
    <property type="match status" value="1"/>
</dbReference>
<dbReference type="SUPFAM" id="SSF47616">
    <property type="entry name" value="GST C-terminal domain-like"/>
    <property type="match status" value="1"/>
</dbReference>
<evidence type="ECO:0000259" key="3">
    <source>
        <dbReference type="PROSITE" id="PS50405"/>
    </source>
</evidence>
<dbReference type="Gene3D" id="3.40.30.10">
    <property type="entry name" value="Glutaredoxin"/>
    <property type="match status" value="1"/>
</dbReference>
<dbReference type="InterPro" id="IPR036249">
    <property type="entry name" value="Thioredoxin-like_sf"/>
</dbReference>
<dbReference type="STRING" id="1280948.HY36_02350"/>
<evidence type="ECO:0000313" key="5">
    <source>
        <dbReference type="EMBL" id="KCZ65243.1"/>
    </source>
</evidence>
<dbReference type="PANTHER" id="PTHR44051:SF21">
    <property type="entry name" value="GLUTATHIONE S-TRANSFERASE FAMILY PROTEIN"/>
    <property type="match status" value="1"/>
</dbReference>
<dbReference type="Proteomes" id="UP000024547">
    <property type="component" value="Unassembled WGS sequence"/>
</dbReference>
<feature type="region of interest" description="Disordered" evidence="1">
    <location>
        <begin position="194"/>
        <end position="214"/>
    </location>
</feature>
<reference evidence="4 7" key="2">
    <citation type="journal article" date="2018" name="Nat. Biotechnol.">
        <title>A standardized bacterial taxonomy based on genome phylogeny substantially revises the tree of life.</title>
        <authorList>
            <person name="Parks D.H."/>
            <person name="Chuvochina M."/>
            <person name="Waite D.W."/>
            <person name="Rinke C."/>
            <person name="Skarshewski A."/>
            <person name="Chaumeil P.A."/>
            <person name="Hugenholtz P."/>
        </authorList>
    </citation>
    <scope>NUCLEOTIDE SEQUENCE [LARGE SCALE GENOMIC DNA]</scope>
    <source>
        <strain evidence="4">UBA8557</strain>
    </source>
</reference>
<dbReference type="Pfam" id="PF02798">
    <property type="entry name" value="GST_N"/>
    <property type="match status" value="1"/>
</dbReference>
<dbReference type="PATRIC" id="fig|1280948.3.peg.464"/>
<gene>
    <name evidence="4" type="ORF">DCG65_11685</name>
    <name evidence="5" type="ORF">HY36_02350</name>
</gene>
<name>A0A059EC70_9PROT</name>
<dbReference type="PANTHER" id="PTHR44051">
    <property type="entry name" value="GLUTATHIONE S-TRANSFERASE-RELATED"/>
    <property type="match status" value="1"/>
</dbReference>
<evidence type="ECO:0000313" key="4">
    <source>
        <dbReference type="EMBL" id="HAE95216.1"/>
    </source>
</evidence>
<feature type="domain" description="GST C-terminal" evidence="3">
    <location>
        <begin position="86"/>
        <end position="211"/>
    </location>
</feature>
<dbReference type="CDD" id="cd03207">
    <property type="entry name" value="GST_C_8"/>
    <property type="match status" value="1"/>
</dbReference>
<dbReference type="SUPFAM" id="SSF52833">
    <property type="entry name" value="Thioredoxin-like"/>
    <property type="match status" value="1"/>
</dbReference>
<dbReference type="Pfam" id="PF13410">
    <property type="entry name" value="GST_C_2"/>
    <property type="match status" value="1"/>
</dbReference>
<sequence>MMTKLTFYTNPMSRGRIARWMLEETGADYETVLLHYGPEMQSDNYKAINPMMKVPAIVHGGKTVTECGAICAYLAEAFPDAGLAPLPEERADYYRWMFFAAGPWEQASTNRAMGFNVPSEHSGMAGYGDFERTLATLTSILDDRPHICGDRFTAADIYVGSQIAWGVQFGTIPTTPRLTNYISRGMARPAFQRATEKDDAEMDGYGPETPPANA</sequence>
<dbReference type="SFLD" id="SFLDG00358">
    <property type="entry name" value="Main_(cytGST)"/>
    <property type="match status" value="1"/>
</dbReference>
<feature type="domain" description="GST N-terminal" evidence="2">
    <location>
        <begin position="2"/>
        <end position="82"/>
    </location>
</feature>
<dbReference type="EMBL" id="DMBR01000354">
    <property type="protein sequence ID" value="HAE95216.1"/>
    <property type="molecule type" value="Genomic_DNA"/>
</dbReference>
<keyword evidence="4" id="KW-0808">Transferase</keyword>
<dbReference type="SFLD" id="SFLDS00019">
    <property type="entry name" value="Glutathione_Transferase_(cytos"/>
    <property type="match status" value="1"/>
</dbReference>
<dbReference type="InterPro" id="IPR040079">
    <property type="entry name" value="Glutathione_S-Trfase"/>
</dbReference>
<keyword evidence="6" id="KW-1185">Reference proteome</keyword>
<dbReference type="GO" id="GO:0016740">
    <property type="term" value="F:transferase activity"/>
    <property type="evidence" value="ECO:0007669"/>
    <property type="project" value="UniProtKB-KW"/>
</dbReference>
<dbReference type="AlphaFoldDB" id="A0A059EC70"/>
<dbReference type="EMBL" id="AWFH01000001">
    <property type="protein sequence ID" value="KCZ65243.1"/>
    <property type="molecule type" value="Genomic_DNA"/>
</dbReference>
<dbReference type="InterPro" id="IPR010987">
    <property type="entry name" value="Glutathione-S-Trfase_C-like"/>
</dbReference>
<protein>
    <submittedName>
        <fullName evidence="4">Glutathione S-transferase family protein</fullName>
    </submittedName>
</protein>
<dbReference type="CDD" id="cd03046">
    <property type="entry name" value="GST_N_GTT1_like"/>
    <property type="match status" value="1"/>
</dbReference>
<dbReference type="InterPro" id="IPR036282">
    <property type="entry name" value="Glutathione-S-Trfase_C_sf"/>
</dbReference>
<dbReference type="PROSITE" id="PS50405">
    <property type="entry name" value="GST_CTER"/>
    <property type="match status" value="1"/>
</dbReference>
<dbReference type="OrthoDB" id="5740960at2"/>
<dbReference type="eggNOG" id="COG0625">
    <property type="taxonomic scope" value="Bacteria"/>
</dbReference>
<dbReference type="Proteomes" id="UP000259173">
    <property type="component" value="Unassembled WGS sequence"/>
</dbReference>
<reference evidence="5 6" key="1">
    <citation type="journal article" date="2014" name="Antonie Van Leeuwenhoek">
        <title>Hyphomonas beringensis sp. nov. and Hyphomonas chukchiensis sp. nov., isolated from surface seawater of the Bering Sea and Chukchi Sea.</title>
        <authorList>
            <person name="Li C."/>
            <person name="Lai Q."/>
            <person name="Li G."/>
            <person name="Dong C."/>
            <person name="Wang J."/>
            <person name="Liao Y."/>
            <person name="Shao Z."/>
        </authorList>
    </citation>
    <scope>NUCLEOTIDE SEQUENCE [LARGE SCALE GENOMIC DNA]</scope>
    <source>
        <strain evidence="5 6">22II1-22F38</strain>
    </source>
</reference>